<feature type="region of interest" description="Disordered" evidence="6">
    <location>
        <begin position="219"/>
        <end position="268"/>
    </location>
</feature>
<evidence type="ECO:0000259" key="7">
    <source>
        <dbReference type="PROSITE" id="PS51158"/>
    </source>
</evidence>
<feature type="compositionally biased region" description="Polar residues" evidence="6">
    <location>
        <begin position="223"/>
        <end position="234"/>
    </location>
</feature>
<dbReference type="AlphaFoldDB" id="A0A180G3B1"/>
<dbReference type="InterPro" id="IPR051852">
    <property type="entry name" value="Alpha-type_PK"/>
</dbReference>
<reference evidence="8" key="2">
    <citation type="submission" date="2016-05" db="EMBL/GenBank/DDBJ databases">
        <title>Comparative analysis highlights variable genome content of wheat rusts and divergence of the mating loci.</title>
        <authorList>
            <person name="Cuomo C.A."/>
            <person name="Bakkeren G."/>
            <person name="Szabo L."/>
            <person name="Khalil H."/>
            <person name="Joly D."/>
            <person name="Goldberg J."/>
            <person name="Young S."/>
            <person name="Zeng Q."/>
            <person name="Fellers J."/>
        </authorList>
    </citation>
    <scope>NUCLEOTIDE SEQUENCE [LARGE SCALE GENOMIC DNA]</scope>
    <source>
        <strain evidence="8">1-1 BBBD Race 1</strain>
    </source>
</reference>
<gene>
    <name evidence="8" type="ORF">PTTG_07271</name>
</gene>
<dbReference type="STRING" id="630390.A0A180G3B1"/>
<evidence type="ECO:0000313" key="10">
    <source>
        <dbReference type="Proteomes" id="UP000005240"/>
    </source>
</evidence>
<dbReference type="InterPro" id="IPR004166">
    <property type="entry name" value="a-kinase_dom"/>
</dbReference>
<keyword evidence="2" id="KW-0808">Transferase</keyword>
<feature type="compositionally biased region" description="Polar residues" evidence="6">
    <location>
        <begin position="59"/>
        <end position="74"/>
    </location>
</feature>
<keyword evidence="5" id="KW-0067">ATP-binding</keyword>
<evidence type="ECO:0000256" key="1">
    <source>
        <dbReference type="ARBA" id="ARBA00022527"/>
    </source>
</evidence>
<accession>A0A180G3B1</accession>
<reference evidence="9" key="4">
    <citation type="submission" date="2025-05" db="UniProtKB">
        <authorList>
            <consortium name="EnsemblFungi"/>
        </authorList>
    </citation>
    <scope>IDENTIFICATION</scope>
    <source>
        <strain evidence="9">isolate 1-1 / race 1 (BBBD)</strain>
    </source>
</reference>
<feature type="compositionally biased region" description="Polar residues" evidence="6">
    <location>
        <begin position="242"/>
        <end position="256"/>
    </location>
</feature>
<keyword evidence="3" id="KW-0547">Nucleotide-binding</keyword>
<evidence type="ECO:0000256" key="4">
    <source>
        <dbReference type="ARBA" id="ARBA00022777"/>
    </source>
</evidence>
<evidence type="ECO:0000256" key="6">
    <source>
        <dbReference type="SAM" id="MobiDB-lite"/>
    </source>
</evidence>
<dbReference type="CDD" id="cd04515">
    <property type="entry name" value="Alpha_kinase"/>
    <property type="match status" value="1"/>
</dbReference>
<feature type="region of interest" description="Disordered" evidence="6">
    <location>
        <begin position="1"/>
        <end position="115"/>
    </location>
</feature>
<dbReference type="VEuPathDB" id="FungiDB:PTTG_07271"/>
<name>A0A180G3B1_PUCT1</name>
<evidence type="ECO:0000256" key="5">
    <source>
        <dbReference type="ARBA" id="ARBA00022840"/>
    </source>
</evidence>
<evidence type="ECO:0000313" key="9">
    <source>
        <dbReference type="EnsemblFungi" id="PTTG_07271-t43_1-p1"/>
    </source>
</evidence>
<feature type="compositionally biased region" description="Basic residues" evidence="6">
    <location>
        <begin position="83"/>
        <end position="94"/>
    </location>
</feature>
<dbReference type="PROSITE" id="PS51158">
    <property type="entry name" value="ALPHA_KINASE"/>
    <property type="match status" value="1"/>
</dbReference>
<keyword evidence="4" id="KW-0418">Kinase</keyword>
<feature type="compositionally biased region" description="Low complexity" evidence="6">
    <location>
        <begin position="7"/>
        <end position="27"/>
    </location>
</feature>
<protein>
    <submittedName>
        <fullName evidence="9">Alpha-type protein kinase domain-containing protein</fullName>
    </submittedName>
</protein>
<dbReference type="Pfam" id="PF02816">
    <property type="entry name" value="Alpha_kinase"/>
    <property type="match status" value="1"/>
</dbReference>
<evidence type="ECO:0000256" key="3">
    <source>
        <dbReference type="ARBA" id="ARBA00022741"/>
    </source>
</evidence>
<dbReference type="GO" id="GO:0031037">
    <property type="term" value="P:myosin II filament disassembly"/>
    <property type="evidence" value="ECO:0007669"/>
    <property type="project" value="TreeGrafter"/>
</dbReference>
<reference evidence="9 10" key="3">
    <citation type="journal article" date="2017" name="G3 (Bethesda)">
        <title>Comparative analysis highlights variable genome content of wheat rusts and divergence of the mating loci.</title>
        <authorList>
            <person name="Cuomo C.A."/>
            <person name="Bakkeren G."/>
            <person name="Khalil H.B."/>
            <person name="Panwar V."/>
            <person name="Joly D."/>
            <person name="Linning R."/>
            <person name="Sakthikumar S."/>
            <person name="Song X."/>
            <person name="Adiconis X."/>
            <person name="Fan L."/>
            <person name="Goldberg J.M."/>
            <person name="Levin J.Z."/>
            <person name="Young S."/>
            <person name="Zeng Q."/>
            <person name="Anikster Y."/>
            <person name="Bruce M."/>
            <person name="Wang M."/>
            <person name="Yin C."/>
            <person name="McCallum B."/>
            <person name="Szabo L.J."/>
            <person name="Hulbert S."/>
            <person name="Chen X."/>
            <person name="Fellers J.P."/>
        </authorList>
    </citation>
    <scope>NUCLEOTIDE SEQUENCE</scope>
    <source>
        <strain evidence="9">isolate 1-1 / race 1 (BBBD)</strain>
        <strain evidence="10">Isolate 1-1 / race 1 (BBBD)</strain>
    </source>
</reference>
<evidence type="ECO:0000256" key="2">
    <source>
        <dbReference type="ARBA" id="ARBA00022679"/>
    </source>
</evidence>
<keyword evidence="10" id="KW-1185">Reference proteome</keyword>
<dbReference type="EnsemblFungi" id="PTTG_07271-t43_1">
    <property type="protein sequence ID" value="PTTG_07271-t43_1-p1"/>
    <property type="gene ID" value="PTTG_07271"/>
</dbReference>
<organism evidence="8">
    <name type="scientific">Puccinia triticina (isolate 1-1 / race 1 (BBBD))</name>
    <name type="common">Brown leaf rust fungus</name>
    <dbReference type="NCBI Taxonomy" id="630390"/>
    <lineage>
        <taxon>Eukaryota</taxon>
        <taxon>Fungi</taxon>
        <taxon>Dikarya</taxon>
        <taxon>Basidiomycota</taxon>
        <taxon>Pucciniomycotina</taxon>
        <taxon>Pucciniomycetes</taxon>
        <taxon>Pucciniales</taxon>
        <taxon>Pucciniaceae</taxon>
        <taxon>Puccinia</taxon>
    </lineage>
</organism>
<keyword evidence="1" id="KW-0723">Serine/threonine-protein kinase</keyword>
<dbReference type="GO" id="GO:1903013">
    <property type="term" value="P:response to differentiation-inducing factor 1"/>
    <property type="evidence" value="ECO:0007669"/>
    <property type="project" value="TreeGrafter"/>
</dbReference>
<dbReference type="InterPro" id="IPR011009">
    <property type="entry name" value="Kinase-like_dom_sf"/>
</dbReference>
<sequence length="512" mass="56151">MQHLFNSGVPVPSSSTSPAAPSQPNAPMRITTAPSHRLSTSTSQPGKSSLNVLKRPSAAQPSFHSQPYQTQSNPPDDAGSMAHFRRITKEKRVKPSNYGPSAKRGKTTASSQAAETSVKHRDFGFLLYESNELVVNTGIHPMKLPCDINNPNLYNDLCTQLWAFFLLQLTAKTDITALPPNPEDFLCLCNGESRLPDQETLIGVLKEAKGRKTAHINLAYNHPSPTTHSNSDKSASPKRYTTRSSNVKTTTKSAGPSQVKPSKKKSPWALGPLAGTMVARGSQSLATKMALLSKPLPLYLDINRDGWMVAQRLLFHGMDSAQLATEPISIKVNKNKVIGTGGMQITYAAQVKTTVDGSDIITDYVAKVMKDRVSQDLNLHATDARMYEACALLLQEYRSVIEACRTLPMSTKAKAKEMQIIRHSVVFTGDLIVPGEIYFFEKRLTGSYVKYSSNTNFNVPTNQHGMNPKILHLMDAFTHWTYNVSKGKNLVGDLQGVGPLITDPQIIDLDES</sequence>
<dbReference type="SUPFAM" id="SSF56112">
    <property type="entry name" value="Protein kinase-like (PK-like)"/>
    <property type="match status" value="1"/>
</dbReference>
<proteinExistence type="predicted"/>
<evidence type="ECO:0000313" key="8">
    <source>
        <dbReference type="EMBL" id="OAV86939.1"/>
    </source>
</evidence>
<dbReference type="GO" id="GO:0004674">
    <property type="term" value="F:protein serine/threonine kinase activity"/>
    <property type="evidence" value="ECO:0007669"/>
    <property type="project" value="UniProtKB-KW"/>
</dbReference>
<dbReference type="OrthoDB" id="301415at2759"/>
<dbReference type="PANTHER" id="PTHR45992">
    <property type="entry name" value="EUKARYOTIC ELONGATION FACTOR 2 KINASE-RELATED"/>
    <property type="match status" value="1"/>
</dbReference>
<dbReference type="Gene3D" id="3.20.200.10">
    <property type="entry name" value="MHCK/EF2 kinase"/>
    <property type="match status" value="1"/>
</dbReference>
<dbReference type="PANTHER" id="PTHR45992:SF2">
    <property type="entry name" value="EUKARYOTIC ELONGATION FACTOR 2 KINASE"/>
    <property type="match status" value="1"/>
</dbReference>
<feature type="compositionally biased region" description="Polar residues" evidence="6">
    <location>
        <begin position="32"/>
        <end position="51"/>
    </location>
</feature>
<dbReference type="EMBL" id="ADAS02000699">
    <property type="protein sequence ID" value="OAV86939.1"/>
    <property type="molecule type" value="Genomic_DNA"/>
</dbReference>
<dbReference type="SMART" id="SM00811">
    <property type="entry name" value="Alpha_kinase"/>
    <property type="match status" value="1"/>
</dbReference>
<reference evidence="8" key="1">
    <citation type="submission" date="2009-11" db="EMBL/GenBank/DDBJ databases">
        <authorList>
            <consortium name="The Broad Institute Genome Sequencing Platform"/>
            <person name="Ward D."/>
            <person name="Feldgarden M."/>
            <person name="Earl A."/>
            <person name="Young S.K."/>
            <person name="Zeng Q."/>
            <person name="Koehrsen M."/>
            <person name="Alvarado L."/>
            <person name="Berlin A."/>
            <person name="Bochicchio J."/>
            <person name="Borenstein D."/>
            <person name="Chapman S.B."/>
            <person name="Chen Z."/>
            <person name="Engels R."/>
            <person name="Freedman E."/>
            <person name="Gellesch M."/>
            <person name="Goldberg J."/>
            <person name="Griggs A."/>
            <person name="Gujja S."/>
            <person name="Heilman E."/>
            <person name="Heiman D."/>
            <person name="Hepburn T."/>
            <person name="Howarth C."/>
            <person name="Jen D."/>
            <person name="Larson L."/>
            <person name="Lewis B."/>
            <person name="Mehta T."/>
            <person name="Park D."/>
            <person name="Pearson M."/>
            <person name="Roberts A."/>
            <person name="Saif S."/>
            <person name="Shea T."/>
            <person name="Shenoy N."/>
            <person name="Sisk P."/>
            <person name="Stolte C."/>
            <person name="Sykes S."/>
            <person name="Thomson T."/>
            <person name="Walk T."/>
            <person name="White J."/>
            <person name="Yandava C."/>
            <person name="Izard J."/>
            <person name="Baranova O.V."/>
            <person name="Blanton J.M."/>
            <person name="Tanner A.C."/>
            <person name="Dewhirst F.E."/>
            <person name="Haas B."/>
            <person name="Nusbaum C."/>
            <person name="Birren B."/>
        </authorList>
    </citation>
    <scope>NUCLEOTIDE SEQUENCE [LARGE SCALE GENOMIC DNA]</scope>
    <source>
        <strain evidence="8">1-1 BBBD Race 1</strain>
    </source>
</reference>
<dbReference type="GO" id="GO:0005524">
    <property type="term" value="F:ATP binding"/>
    <property type="evidence" value="ECO:0007669"/>
    <property type="project" value="UniProtKB-KW"/>
</dbReference>
<feature type="domain" description="Alpha-type protein kinase" evidence="7">
    <location>
        <begin position="299"/>
        <end position="512"/>
    </location>
</feature>
<dbReference type="Proteomes" id="UP000005240">
    <property type="component" value="Unassembled WGS sequence"/>
</dbReference>